<feature type="transmembrane region" description="Helical" evidence="10">
    <location>
        <begin position="197"/>
        <end position="227"/>
    </location>
</feature>
<comment type="subcellular location">
    <subcellularLocation>
        <location evidence="1">Endoplasmic reticulum membrane</location>
        <topology evidence="1">Multi-pass membrane protein</topology>
    </subcellularLocation>
</comment>
<feature type="transmembrane region" description="Helical" evidence="10">
    <location>
        <begin position="21"/>
        <end position="46"/>
    </location>
</feature>
<dbReference type="PANTHER" id="PTHR12468">
    <property type="entry name" value="GPI MANNOSYLTRANSFERASE 2"/>
    <property type="match status" value="1"/>
</dbReference>
<evidence type="ECO:0000313" key="12">
    <source>
        <dbReference type="Proteomes" id="UP000030011"/>
    </source>
</evidence>
<evidence type="ECO:0000256" key="2">
    <source>
        <dbReference type="ARBA" id="ARBA00004687"/>
    </source>
</evidence>
<name>A0A0A0JQJ0_9MICO</name>
<feature type="transmembrane region" description="Helical" evidence="10">
    <location>
        <begin position="357"/>
        <end position="377"/>
    </location>
</feature>
<gene>
    <name evidence="11" type="ORF">N803_02955</name>
</gene>
<keyword evidence="9 10" id="KW-0472">Membrane</keyword>
<comment type="caution">
    <text evidence="11">The sequence shown here is derived from an EMBL/GenBank/DDBJ whole genome shotgun (WGS) entry which is preliminary data.</text>
</comment>
<evidence type="ECO:0000256" key="3">
    <source>
        <dbReference type="ARBA" id="ARBA00022502"/>
    </source>
</evidence>
<keyword evidence="8 10" id="KW-1133">Transmembrane helix</keyword>
<dbReference type="EMBL" id="AVPK01000001">
    <property type="protein sequence ID" value="KGN39433.1"/>
    <property type="molecule type" value="Genomic_DNA"/>
</dbReference>
<evidence type="ECO:0000313" key="11">
    <source>
        <dbReference type="EMBL" id="KGN39433.1"/>
    </source>
</evidence>
<evidence type="ECO:0000256" key="7">
    <source>
        <dbReference type="ARBA" id="ARBA00022824"/>
    </source>
</evidence>
<feature type="transmembrane region" description="Helical" evidence="10">
    <location>
        <begin position="155"/>
        <end position="177"/>
    </location>
</feature>
<evidence type="ECO:0000256" key="4">
    <source>
        <dbReference type="ARBA" id="ARBA00022676"/>
    </source>
</evidence>
<dbReference type="eggNOG" id="COG5542">
    <property type="taxonomic scope" value="Bacteria"/>
</dbReference>
<evidence type="ECO:0000256" key="1">
    <source>
        <dbReference type="ARBA" id="ARBA00004477"/>
    </source>
</evidence>
<keyword evidence="6 10" id="KW-0812">Transmembrane</keyword>
<sequence length="418" mass="45292">MGRARTARMTALGRRALDHPIRAILIVYVASRLVALGALWIAATWFQNPAGVGHLDPTVGDLIGLWDGEWYETVATQGYPVPLPADPVTGRLTYSAWAFYPLFPFLVRPLMALGIPFTVGAVGLNVVLGGVAALLVWALFRHGLHAEPQPGRQRLALVAACLWCFYPATGVMLKPYTEPLAVVLVAASLLYLMRRRYAVVALLALPLGLTRGVAAAMGCAALIHLVVRVREDRAAGVAPLRGQRLSAAVMLVVTGLSGIAWPVFAGVVSGIPTAFFQVQEAWGQKPASGPFVLWLDWAWSAHGLLGVVVLVALCGTYLALILGRHGRWIPVEVRAWAVAYPLYLFAVVRPITSMWRFLLLDFPIAALLASVAMRTSTGESIVGHWRRRVAILLVPIIGGLVWWTCALLTYTPWGSRPP</sequence>
<dbReference type="InterPro" id="IPR007315">
    <property type="entry name" value="PIG-V/Gpi18"/>
</dbReference>
<comment type="pathway">
    <text evidence="2">Glycolipid biosynthesis; glycosylphosphatidylinositol-anchor biosynthesis.</text>
</comment>
<dbReference type="AlphaFoldDB" id="A0A0A0JQJ0"/>
<evidence type="ECO:0000256" key="8">
    <source>
        <dbReference type="ARBA" id="ARBA00022989"/>
    </source>
</evidence>
<proteinExistence type="predicted"/>
<accession>A0A0A0JQJ0</accession>
<organism evidence="11 12">
    <name type="scientific">Knoellia subterranea KCTC 19937</name>
    <dbReference type="NCBI Taxonomy" id="1385521"/>
    <lineage>
        <taxon>Bacteria</taxon>
        <taxon>Bacillati</taxon>
        <taxon>Actinomycetota</taxon>
        <taxon>Actinomycetes</taxon>
        <taxon>Micrococcales</taxon>
        <taxon>Intrasporangiaceae</taxon>
        <taxon>Knoellia</taxon>
    </lineage>
</organism>
<evidence type="ECO:0000256" key="10">
    <source>
        <dbReference type="SAM" id="Phobius"/>
    </source>
</evidence>
<dbReference type="Proteomes" id="UP000030011">
    <property type="component" value="Unassembled WGS sequence"/>
</dbReference>
<feature type="transmembrane region" description="Helical" evidence="10">
    <location>
        <begin position="389"/>
        <end position="410"/>
    </location>
</feature>
<evidence type="ECO:0000256" key="9">
    <source>
        <dbReference type="ARBA" id="ARBA00023136"/>
    </source>
</evidence>
<dbReference type="STRING" id="1385521.N803_02955"/>
<keyword evidence="3" id="KW-0337">GPI-anchor biosynthesis</keyword>
<dbReference type="GO" id="GO:0000009">
    <property type="term" value="F:alpha-1,6-mannosyltransferase activity"/>
    <property type="evidence" value="ECO:0007669"/>
    <property type="project" value="InterPro"/>
</dbReference>
<keyword evidence="12" id="KW-1185">Reference proteome</keyword>
<dbReference type="GO" id="GO:0016020">
    <property type="term" value="C:membrane"/>
    <property type="evidence" value="ECO:0007669"/>
    <property type="project" value="GOC"/>
</dbReference>
<evidence type="ECO:0000256" key="6">
    <source>
        <dbReference type="ARBA" id="ARBA00022692"/>
    </source>
</evidence>
<dbReference type="GO" id="GO:0004376">
    <property type="term" value="F:GPI mannosyltransferase activity"/>
    <property type="evidence" value="ECO:0007669"/>
    <property type="project" value="InterPro"/>
</dbReference>
<feature type="transmembrane region" description="Helical" evidence="10">
    <location>
        <begin position="297"/>
        <end position="321"/>
    </location>
</feature>
<reference evidence="11 12" key="1">
    <citation type="submission" date="2013-08" db="EMBL/GenBank/DDBJ databases">
        <title>The genome sequence of Knoellia subterranea.</title>
        <authorList>
            <person name="Zhu W."/>
            <person name="Wang G."/>
        </authorList>
    </citation>
    <scope>NUCLEOTIDE SEQUENCE [LARGE SCALE GENOMIC DNA]</scope>
    <source>
        <strain evidence="11 12">KCTC 19937</strain>
    </source>
</reference>
<protein>
    <submittedName>
        <fullName evidence="11">Membrane protein</fullName>
    </submittedName>
</protein>
<keyword evidence="5" id="KW-0808">Transferase</keyword>
<dbReference type="GO" id="GO:0031501">
    <property type="term" value="C:mannosyltransferase complex"/>
    <property type="evidence" value="ECO:0007669"/>
    <property type="project" value="TreeGrafter"/>
</dbReference>
<keyword evidence="7" id="KW-0256">Endoplasmic reticulum</keyword>
<dbReference type="GO" id="GO:0006506">
    <property type="term" value="P:GPI anchor biosynthetic process"/>
    <property type="evidence" value="ECO:0007669"/>
    <property type="project" value="UniProtKB-UniPathway"/>
</dbReference>
<feature type="transmembrane region" description="Helical" evidence="10">
    <location>
        <begin position="248"/>
        <end position="277"/>
    </location>
</feature>
<feature type="transmembrane region" description="Helical" evidence="10">
    <location>
        <begin position="333"/>
        <end position="351"/>
    </location>
</feature>
<feature type="transmembrane region" description="Helical" evidence="10">
    <location>
        <begin position="110"/>
        <end position="140"/>
    </location>
</feature>
<dbReference type="PANTHER" id="PTHR12468:SF2">
    <property type="entry name" value="GPI MANNOSYLTRANSFERASE 2"/>
    <property type="match status" value="1"/>
</dbReference>
<keyword evidence="4" id="KW-0328">Glycosyltransferase</keyword>
<dbReference type="UniPathway" id="UPA00196"/>
<evidence type="ECO:0000256" key="5">
    <source>
        <dbReference type="ARBA" id="ARBA00022679"/>
    </source>
</evidence>